<proteinExistence type="predicted"/>
<name>A0A481YV88_9VIRU</name>
<sequence length="162" mass="17905">MLTRILLVAIVVLVAFLICRGGGEEAFHAARDLELQLAHGTALPYMHSADIDPSRVLIVKFHNADSPPGMLRAAGEGYLPIPGLDTAAGAYRDSGQAPAQFSHGGAWPPSMFSRLRHWEPGFSTTSNWSWAVRPGMEQKHWPRARWVADNGRYFYINNEGHV</sequence>
<gene>
    <name evidence="1" type="ORF">LCMAC103_01500</name>
</gene>
<reference evidence="1" key="1">
    <citation type="journal article" date="2019" name="MBio">
        <title>Virus Genomes from Deep Sea Sediments Expand the Ocean Megavirome and Support Independent Origins of Viral Gigantism.</title>
        <authorList>
            <person name="Backstrom D."/>
            <person name="Yutin N."/>
            <person name="Jorgensen S.L."/>
            <person name="Dharamshi J."/>
            <person name="Homa F."/>
            <person name="Zaremba-Niedwiedzka K."/>
            <person name="Spang A."/>
            <person name="Wolf Y.I."/>
            <person name="Koonin E.V."/>
            <person name="Ettema T.J."/>
        </authorList>
    </citation>
    <scope>NUCLEOTIDE SEQUENCE</scope>
</reference>
<accession>A0A481YV88</accession>
<dbReference type="EMBL" id="MK500337">
    <property type="protein sequence ID" value="QBK86817.1"/>
    <property type="molecule type" value="Genomic_DNA"/>
</dbReference>
<evidence type="ECO:0000313" key="1">
    <source>
        <dbReference type="EMBL" id="QBK86817.1"/>
    </source>
</evidence>
<organism evidence="1">
    <name type="scientific">Marseillevirus LCMAC103</name>
    <dbReference type="NCBI Taxonomy" id="2506604"/>
    <lineage>
        <taxon>Viruses</taxon>
        <taxon>Varidnaviria</taxon>
        <taxon>Bamfordvirae</taxon>
        <taxon>Nucleocytoviricota</taxon>
        <taxon>Megaviricetes</taxon>
        <taxon>Pimascovirales</taxon>
        <taxon>Pimascovirales incertae sedis</taxon>
        <taxon>Marseilleviridae</taxon>
    </lineage>
</organism>
<protein>
    <submittedName>
        <fullName evidence="1">Uncharacterized protein</fullName>
    </submittedName>
</protein>